<sequence length="89" mass="10225">MRIAYTTHRAMLAMIVLLLACQLPVILPGIRAGLCPEAICRSKTEQSRPGHGYQSTTEQHCIYQDRPFQHYHTLPIGLRVRLPNCQRKR</sequence>
<name>A0A2T4AP38_TRIHA</name>
<evidence type="ECO:0000313" key="2">
    <source>
        <dbReference type="EMBL" id="PTB58829.1"/>
    </source>
</evidence>
<dbReference type="RefSeq" id="XP_024778506.1">
    <property type="nucleotide sequence ID" value="XM_024918357.1"/>
</dbReference>
<proteinExistence type="predicted"/>
<accession>A0A2T4AP38</accession>
<dbReference type="GeneID" id="36626926"/>
<dbReference type="Proteomes" id="UP000241690">
    <property type="component" value="Unassembled WGS sequence"/>
</dbReference>
<gene>
    <name evidence="2" type="ORF">M431DRAFT_503784</name>
</gene>
<keyword evidence="3" id="KW-1185">Reference proteome</keyword>
<evidence type="ECO:0000256" key="1">
    <source>
        <dbReference type="SAM" id="SignalP"/>
    </source>
</evidence>
<keyword evidence="1" id="KW-0732">Signal</keyword>
<organism evidence="2 3">
    <name type="scientific">Trichoderma harzianum CBS 226.95</name>
    <dbReference type="NCBI Taxonomy" id="983964"/>
    <lineage>
        <taxon>Eukaryota</taxon>
        <taxon>Fungi</taxon>
        <taxon>Dikarya</taxon>
        <taxon>Ascomycota</taxon>
        <taxon>Pezizomycotina</taxon>
        <taxon>Sordariomycetes</taxon>
        <taxon>Hypocreomycetidae</taxon>
        <taxon>Hypocreales</taxon>
        <taxon>Hypocreaceae</taxon>
        <taxon>Trichoderma</taxon>
    </lineage>
</organism>
<reference evidence="2 3" key="1">
    <citation type="submission" date="2016-07" db="EMBL/GenBank/DDBJ databases">
        <title>Multiple horizontal gene transfer events from other fungi enriched the ability of initially mycotrophic Trichoderma (Ascomycota) to feed on dead plant biomass.</title>
        <authorList>
            <consortium name="DOE Joint Genome Institute"/>
            <person name="Aerts A."/>
            <person name="Atanasova L."/>
            <person name="Chenthamara K."/>
            <person name="Zhang J."/>
            <person name="Grujic M."/>
            <person name="Henrissat B."/>
            <person name="Kuo A."/>
            <person name="Salamov A."/>
            <person name="Lipzen A."/>
            <person name="Labutti K."/>
            <person name="Barry K."/>
            <person name="Miao Y."/>
            <person name="Rahimi M.J."/>
            <person name="Shen Q."/>
            <person name="Grigoriev I.V."/>
            <person name="Kubicek C.P."/>
            <person name="Druzhinina I.S."/>
        </authorList>
    </citation>
    <scope>NUCLEOTIDE SEQUENCE [LARGE SCALE GENOMIC DNA]</scope>
    <source>
        <strain evidence="2 3">CBS 226.95</strain>
    </source>
</reference>
<feature type="chain" id="PRO_5015778197" description="Secreted protein" evidence="1">
    <location>
        <begin position="33"/>
        <end position="89"/>
    </location>
</feature>
<evidence type="ECO:0008006" key="4">
    <source>
        <dbReference type="Google" id="ProtNLM"/>
    </source>
</evidence>
<dbReference type="PROSITE" id="PS51257">
    <property type="entry name" value="PROKAR_LIPOPROTEIN"/>
    <property type="match status" value="1"/>
</dbReference>
<dbReference type="AlphaFoldDB" id="A0A2T4AP38"/>
<dbReference type="EMBL" id="KZ679676">
    <property type="protein sequence ID" value="PTB58829.1"/>
    <property type="molecule type" value="Genomic_DNA"/>
</dbReference>
<feature type="signal peptide" evidence="1">
    <location>
        <begin position="1"/>
        <end position="32"/>
    </location>
</feature>
<protein>
    <recommendedName>
        <fullName evidence="4">Secreted protein</fullName>
    </recommendedName>
</protein>
<evidence type="ECO:0000313" key="3">
    <source>
        <dbReference type="Proteomes" id="UP000241690"/>
    </source>
</evidence>